<reference evidence="2 3" key="1">
    <citation type="submission" date="2024-10" db="EMBL/GenBank/DDBJ databases">
        <authorList>
            <person name="Kim D."/>
        </authorList>
    </citation>
    <scope>NUCLEOTIDE SEQUENCE [LARGE SCALE GENOMIC DNA]</scope>
    <source>
        <strain evidence="2">BH-2024</strain>
    </source>
</reference>
<feature type="compositionally biased region" description="Pro residues" evidence="1">
    <location>
        <begin position="139"/>
        <end position="149"/>
    </location>
</feature>
<evidence type="ECO:0000313" key="2">
    <source>
        <dbReference type="EMBL" id="KAL3110636.1"/>
    </source>
</evidence>
<feature type="compositionally biased region" description="Polar residues" evidence="1">
    <location>
        <begin position="118"/>
        <end position="130"/>
    </location>
</feature>
<protein>
    <submittedName>
        <fullName evidence="2">Uncharacterized protein</fullName>
    </submittedName>
</protein>
<dbReference type="AlphaFoldDB" id="A0ABD2L6F4"/>
<comment type="caution">
    <text evidence="2">The sequence shown here is derived from an EMBL/GenBank/DDBJ whole genome shotgun (WGS) entry which is preliminary data.</text>
</comment>
<feature type="region of interest" description="Disordered" evidence="1">
    <location>
        <begin position="118"/>
        <end position="151"/>
    </location>
</feature>
<gene>
    <name evidence="2" type="ORF">niasHT_017514</name>
</gene>
<name>A0ABD2L6F4_9BILA</name>
<dbReference type="Proteomes" id="UP001620626">
    <property type="component" value="Unassembled WGS sequence"/>
</dbReference>
<keyword evidence="3" id="KW-1185">Reference proteome</keyword>
<proteinExistence type="predicted"/>
<accession>A0ABD2L6F4</accession>
<sequence>MYALNKLKVPDHFKKTYEKVFTNGSGGKRLQIRGFPAIWTEKLTFDDIAWFLFDLLVKYGAIDNINISMSKTSVVYGIVDMMGTKDAQAVFDKFLDAKGHHRLDEWNTTLQFKLLGGTATTSSTEQQPQQLPKKTMTTAPPPPPPPPTTAKPTAVVVAARRDANTSLCYARDELMSLKNNASRDFKVDDQFSDICRTTRNFRQFKGGVFVERKAWRPPPLRAHFERSAAE</sequence>
<organism evidence="2 3">
    <name type="scientific">Heterodera trifolii</name>
    <dbReference type="NCBI Taxonomy" id="157864"/>
    <lineage>
        <taxon>Eukaryota</taxon>
        <taxon>Metazoa</taxon>
        <taxon>Ecdysozoa</taxon>
        <taxon>Nematoda</taxon>
        <taxon>Chromadorea</taxon>
        <taxon>Rhabditida</taxon>
        <taxon>Tylenchina</taxon>
        <taxon>Tylenchomorpha</taxon>
        <taxon>Tylenchoidea</taxon>
        <taxon>Heteroderidae</taxon>
        <taxon>Heteroderinae</taxon>
        <taxon>Heterodera</taxon>
    </lineage>
</organism>
<evidence type="ECO:0000313" key="3">
    <source>
        <dbReference type="Proteomes" id="UP001620626"/>
    </source>
</evidence>
<evidence type="ECO:0000256" key="1">
    <source>
        <dbReference type="SAM" id="MobiDB-lite"/>
    </source>
</evidence>
<dbReference type="EMBL" id="JBICBT010000534">
    <property type="protein sequence ID" value="KAL3110636.1"/>
    <property type="molecule type" value="Genomic_DNA"/>
</dbReference>